<proteinExistence type="predicted"/>
<reference evidence="2 3" key="1">
    <citation type="journal article" date="2017" name="ISME J.">
        <title>Potential for microbial H2 and metal transformations associated with novel bacteria and archaea in deep terrestrial subsurface sediments.</title>
        <authorList>
            <person name="Hernsdorf A.W."/>
            <person name="Amano Y."/>
            <person name="Miyakawa K."/>
            <person name="Ise K."/>
            <person name="Suzuki Y."/>
            <person name="Anantharaman K."/>
            <person name="Probst A."/>
            <person name="Burstein D."/>
            <person name="Thomas B.C."/>
            <person name="Banfield J.F."/>
        </authorList>
    </citation>
    <scope>NUCLEOTIDE SEQUENCE [LARGE SCALE GENOMIC DNA]</scope>
    <source>
        <strain evidence="2">HGW-Wallbacteria-1</strain>
    </source>
</reference>
<evidence type="ECO:0000313" key="2">
    <source>
        <dbReference type="EMBL" id="PKK91111.1"/>
    </source>
</evidence>
<dbReference type="InterPro" id="IPR052987">
    <property type="entry name" value="Chloroplast_AMP-bd_Enzymes"/>
</dbReference>
<dbReference type="EMBL" id="PGXC01000003">
    <property type="protein sequence ID" value="PKK91111.1"/>
    <property type="molecule type" value="Genomic_DNA"/>
</dbReference>
<evidence type="ECO:0000259" key="1">
    <source>
        <dbReference type="Pfam" id="PF00501"/>
    </source>
</evidence>
<dbReference type="Proteomes" id="UP000233256">
    <property type="component" value="Unassembled WGS sequence"/>
</dbReference>
<accession>A0A2N1PRZ8</accession>
<dbReference type="PANTHER" id="PTHR43813:SF1">
    <property type="entry name" value="ACYL-ACTIVATING ENZYME 16, CHLOROPLASTIC-RELATED"/>
    <property type="match status" value="1"/>
</dbReference>
<dbReference type="Pfam" id="PF23562">
    <property type="entry name" value="AMP-binding_C_3"/>
    <property type="match status" value="1"/>
</dbReference>
<comment type="caution">
    <text evidence="2">The sequence shown here is derived from an EMBL/GenBank/DDBJ whole genome shotgun (WGS) entry which is preliminary data.</text>
</comment>
<gene>
    <name evidence="2" type="ORF">CVV64_04895</name>
</gene>
<organism evidence="2 3">
    <name type="scientific">Candidatus Wallbacteria bacterium HGW-Wallbacteria-1</name>
    <dbReference type="NCBI Taxonomy" id="2013854"/>
    <lineage>
        <taxon>Bacteria</taxon>
        <taxon>Candidatus Walliibacteriota</taxon>
    </lineage>
</organism>
<dbReference type="Pfam" id="PF00501">
    <property type="entry name" value="AMP-binding"/>
    <property type="match status" value="1"/>
</dbReference>
<dbReference type="InterPro" id="IPR000873">
    <property type="entry name" value="AMP-dep_synth/lig_dom"/>
</dbReference>
<protein>
    <recommendedName>
        <fullName evidence="1">AMP-dependent synthetase/ligase domain-containing protein</fullName>
    </recommendedName>
</protein>
<sequence length="618" mass="69494">MEVKLMNTIQDLVNYLPRFGNHPALQGKEGREVITVTFQELFERVTAISRGLMELGLQKGDRIALFSSNRPEWLQISLGINNAGFVDVPRGENSTAEELNYILRHSRARILIVENSQLLDKIDASSLENVDRVFSIRPIDEVDGWQSLICGKTSNSSTGKAEKAEKAEKNGDFPKLEEDCMASIIYTSGTTSLPKGVVLSHGNLMSNVSAVLRRITLTTEDKLLSILPAWHAFERIAKYIALASGANTFYTNSMNLRKDLAEQQPTAMVSVPRIWEMVYNGVAKKIRESKTIQRKIVIWGLRGAVDFCRRRKFDPLRLVQMPLYWFMDRNVFSKIREGFGGKLRLVVSGGSSLPAYIDDFFRAIGMELIEGYGLTETSPVISARVPGKPSLYTVGPVLEGIEARIMDKETGREADPGETGVLLVKGPGVMKGYYRNFSETKRVLYNDGWFNTGDLACFDKTGNLRIMGREKDVIVLLNGENVNPIPFEIALSQSEFINSAVVVGQDWKQLGALILPDMEALLHFCRGVGMDVDGRKLYSTFDSVEVQELFRDEINRLVNNVSWCKVYEKIKKFSLITEPFEVGRELTPTLKPKRAVIEHIHHLNIEHLRKAINGPEEK</sequence>
<dbReference type="AlphaFoldDB" id="A0A2N1PRZ8"/>
<dbReference type="InterPro" id="IPR020845">
    <property type="entry name" value="AMP-binding_CS"/>
</dbReference>
<name>A0A2N1PRZ8_9BACT</name>
<dbReference type="SUPFAM" id="SSF56801">
    <property type="entry name" value="Acetyl-CoA synthetase-like"/>
    <property type="match status" value="1"/>
</dbReference>
<evidence type="ECO:0000313" key="3">
    <source>
        <dbReference type="Proteomes" id="UP000233256"/>
    </source>
</evidence>
<dbReference type="PANTHER" id="PTHR43813">
    <property type="entry name" value="ACYL-ACTIVATING ENZYME 16, CHLOROPLASTIC-RELATED"/>
    <property type="match status" value="1"/>
</dbReference>
<dbReference type="Gene3D" id="3.40.50.12780">
    <property type="entry name" value="N-terminal domain of ligase-like"/>
    <property type="match status" value="1"/>
</dbReference>
<dbReference type="InterPro" id="IPR042099">
    <property type="entry name" value="ANL_N_sf"/>
</dbReference>
<dbReference type="PROSITE" id="PS00455">
    <property type="entry name" value="AMP_BINDING"/>
    <property type="match status" value="1"/>
</dbReference>
<feature type="domain" description="AMP-dependent synthetase/ligase" evidence="1">
    <location>
        <begin position="18"/>
        <end position="434"/>
    </location>
</feature>